<dbReference type="EMBL" id="NCKW01016063">
    <property type="protein sequence ID" value="POM61348.1"/>
    <property type="molecule type" value="Genomic_DNA"/>
</dbReference>
<evidence type="ECO:0000313" key="4">
    <source>
        <dbReference type="EMBL" id="POM61348.1"/>
    </source>
</evidence>
<dbReference type="FunFam" id="3.40.50.80:FF:000054">
    <property type="entry name" value="Ferric reduction oxidase 7"/>
    <property type="match status" value="1"/>
</dbReference>
<reference evidence="4 5" key="1">
    <citation type="journal article" date="2017" name="Genome Biol. Evol.">
        <title>Phytophthora megakarya and P. palmivora, closely related causal agents of cacao black pod rot, underwent increases in genome sizes and gene numbers by different mechanisms.</title>
        <authorList>
            <person name="Ali S.S."/>
            <person name="Shao J."/>
            <person name="Lary D.J."/>
            <person name="Kronmiller B."/>
            <person name="Shen D."/>
            <person name="Strem M.D."/>
            <person name="Amoako-Attah I."/>
            <person name="Akrofi A.Y."/>
            <person name="Begoude B.A."/>
            <person name="Ten Hoopen G.M."/>
            <person name="Coulibaly K."/>
            <person name="Kebe B.I."/>
            <person name="Melnick R.L."/>
            <person name="Guiltinan M.J."/>
            <person name="Tyler B.M."/>
            <person name="Meinhardt L.W."/>
            <person name="Bailey B.A."/>
        </authorList>
    </citation>
    <scope>NUCLEOTIDE SEQUENCE [LARGE SCALE GENOMIC DNA]</scope>
    <source>
        <strain evidence="5">sbr112.9</strain>
    </source>
</reference>
<evidence type="ECO:0000313" key="5">
    <source>
        <dbReference type="Proteomes" id="UP000237271"/>
    </source>
</evidence>
<keyword evidence="2" id="KW-1133">Transmembrane helix</keyword>
<evidence type="ECO:0000259" key="3">
    <source>
        <dbReference type="Pfam" id="PF08030"/>
    </source>
</evidence>
<dbReference type="InterPro" id="IPR050369">
    <property type="entry name" value="RBOH/FRE"/>
</dbReference>
<feature type="transmembrane region" description="Helical" evidence="2">
    <location>
        <begin position="180"/>
        <end position="199"/>
    </location>
</feature>
<proteinExistence type="predicted"/>
<dbReference type="InterPro" id="IPR039261">
    <property type="entry name" value="FNR_nucleotide-bd"/>
</dbReference>
<dbReference type="AlphaFoldDB" id="A0A2P4X710"/>
<evidence type="ECO:0000256" key="1">
    <source>
        <dbReference type="ARBA" id="ARBA00023002"/>
    </source>
</evidence>
<keyword evidence="1" id="KW-0560">Oxidoreductase</keyword>
<sequence>MYMDGYYGASLEMYDEYSTICLVGGGIGVTPLVSILEDIVAKLHLGEALRQKVFLVFTFRELSLLEEIHPLLMQIKELDPQQQYFCLHFNLTRVPTSELLDQPIDHERLAGKPHVSANEYDTSVTSKAPKPFAEPLRSRTTKVVMYGVVFFTTFLIWILVKYGTKVQADNKNLWPLQNFVEIVLVILVAMCGVYTFTYMEGKRNTESAGYAGSLVTPGGMQPYASDAHTLRDLIAEYNVAVGRRPNMAEIMRKVYNSHKHFTTTHPDTAAIGNSTVGVFVSGPEALKLSTESAISDLGINHFDVHEEEFEL</sequence>
<comment type="caution">
    <text evidence="4">The sequence shown here is derived from an EMBL/GenBank/DDBJ whole genome shotgun (WGS) entry which is preliminary data.</text>
</comment>
<dbReference type="PANTHER" id="PTHR11972">
    <property type="entry name" value="NADPH OXIDASE"/>
    <property type="match status" value="1"/>
</dbReference>
<dbReference type="InterPro" id="IPR013121">
    <property type="entry name" value="Fe_red_NAD-bd_6"/>
</dbReference>
<dbReference type="PANTHER" id="PTHR11972:SF193">
    <property type="entry name" value="FAD-BINDING FR-TYPE DOMAIN-CONTAINING PROTEIN"/>
    <property type="match status" value="1"/>
</dbReference>
<dbReference type="Proteomes" id="UP000237271">
    <property type="component" value="Unassembled WGS sequence"/>
</dbReference>
<name>A0A2P4X710_9STRA</name>
<dbReference type="GO" id="GO:0016491">
    <property type="term" value="F:oxidoreductase activity"/>
    <property type="evidence" value="ECO:0007669"/>
    <property type="project" value="UniProtKB-KW"/>
</dbReference>
<gene>
    <name evidence="4" type="ORF">PHPALM_29649</name>
</gene>
<keyword evidence="5" id="KW-1185">Reference proteome</keyword>
<accession>A0A2P4X710</accession>
<feature type="transmembrane region" description="Helical" evidence="2">
    <location>
        <begin position="143"/>
        <end position="160"/>
    </location>
</feature>
<dbReference type="Gene3D" id="3.40.50.80">
    <property type="entry name" value="Nucleotide-binding domain of ferredoxin-NADP reductase (FNR) module"/>
    <property type="match status" value="2"/>
</dbReference>
<dbReference type="OrthoDB" id="62564at2759"/>
<dbReference type="Pfam" id="PF08030">
    <property type="entry name" value="NAD_binding_6"/>
    <property type="match status" value="1"/>
</dbReference>
<keyword evidence="2" id="KW-0472">Membrane</keyword>
<dbReference type="SUPFAM" id="SSF52343">
    <property type="entry name" value="Ferredoxin reductase-like, C-terminal NADP-linked domain"/>
    <property type="match status" value="1"/>
</dbReference>
<protein>
    <recommendedName>
        <fullName evidence="3">Ferric reductase NAD binding domain-containing protein</fullName>
    </recommendedName>
</protein>
<keyword evidence="2" id="KW-0812">Transmembrane</keyword>
<dbReference type="GO" id="GO:0005886">
    <property type="term" value="C:plasma membrane"/>
    <property type="evidence" value="ECO:0007669"/>
    <property type="project" value="TreeGrafter"/>
</dbReference>
<evidence type="ECO:0000256" key="2">
    <source>
        <dbReference type="SAM" id="Phobius"/>
    </source>
</evidence>
<organism evidence="4 5">
    <name type="scientific">Phytophthora palmivora</name>
    <dbReference type="NCBI Taxonomy" id="4796"/>
    <lineage>
        <taxon>Eukaryota</taxon>
        <taxon>Sar</taxon>
        <taxon>Stramenopiles</taxon>
        <taxon>Oomycota</taxon>
        <taxon>Peronosporomycetes</taxon>
        <taxon>Peronosporales</taxon>
        <taxon>Peronosporaceae</taxon>
        <taxon>Phytophthora</taxon>
    </lineage>
</organism>
<feature type="domain" description="Ferric reductase NAD binding" evidence="3">
    <location>
        <begin position="17"/>
        <end position="287"/>
    </location>
</feature>